<dbReference type="RefSeq" id="WP_091816277.1">
    <property type="nucleotide sequence ID" value="NZ_CP091790.1"/>
</dbReference>
<reference evidence="3 4" key="1">
    <citation type="submission" date="2016-10" db="EMBL/GenBank/DDBJ databases">
        <authorList>
            <person name="Varghese N."/>
            <person name="Submissions S."/>
        </authorList>
    </citation>
    <scope>NUCLEOTIDE SEQUENCE</scope>
    <source>
        <strain evidence="3">BP1-145</strain>
        <strain evidence="4">BP1-148</strain>
    </source>
</reference>
<dbReference type="Proteomes" id="UP000199134">
    <property type="component" value="Unassembled WGS sequence"/>
</dbReference>
<dbReference type="STRING" id="645274.SAMN04487901_105144"/>
<keyword evidence="4" id="KW-1185">Reference proteome</keyword>
<dbReference type="Proteomes" id="UP000198779">
    <property type="component" value="Unassembled WGS sequence"/>
</dbReference>
<evidence type="ECO:0000313" key="3">
    <source>
        <dbReference type="EMBL" id="SDN70978.1"/>
    </source>
</evidence>
<dbReference type="InterPro" id="IPR007685">
    <property type="entry name" value="RelA_SpoT"/>
</dbReference>
<dbReference type="EMBL" id="FNIW01000002">
    <property type="protein sequence ID" value="SDN70978.1"/>
    <property type="molecule type" value="Genomic_DNA"/>
</dbReference>
<dbReference type="AlphaFoldDB" id="A0A1H0DLN0"/>
<dbReference type="Gene3D" id="3.30.460.10">
    <property type="entry name" value="Beta Polymerase, domain 2"/>
    <property type="match status" value="1"/>
</dbReference>
<evidence type="ECO:0000313" key="5">
    <source>
        <dbReference type="Proteomes" id="UP000199134"/>
    </source>
</evidence>
<dbReference type="SMART" id="SM00954">
    <property type="entry name" value="RelA_SpoT"/>
    <property type="match status" value="1"/>
</dbReference>
<feature type="domain" description="RelA/SpoT" evidence="1">
    <location>
        <begin position="50"/>
        <end position="166"/>
    </location>
</feature>
<accession>A0A1G7V8R2</accession>
<organism evidence="3 5">
    <name type="scientific">Prevotella communis</name>
    <dbReference type="NCBI Taxonomy" id="2913614"/>
    <lineage>
        <taxon>Bacteria</taxon>
        <taxon>Pseudomonadati</taxon>
        <taxon>Bacteroidota</taxon>
        <taxon>Bacteroidia</taxon>
        <taxon>Bacteroidales</taxon>
        <taxon>Prevotellaceae</taxon>
        <taxon>Prevotella</taxon>
    </lineage>
</organism>
<evidence type="ECO:0000313" key="4">
    <source>
        <dbReference type="Proteomes" id="UP000198779"/>
    </source>
</evidence>
<proteinExistence type="predicted"/>
<evidence type="ECO:0000313" key="2">
    <source>
        <dbReference type="EMBL" id="SDG56153.1"/>
    </source>
</evidence>
<dbReference type="GO" id="GO:0015969">
    <property type="term" value="P:guanosine tetraphosphate metabolic process"/>
    <property type="evidence" value="ECO:0007669"/>
    <property type="project" value="InterPro"/>
</dbReference>
<dbReference type="PANTHER" id="PTHR41773:SF1">
    <property type="entry name" value="RELA_SPOT DOMAIN-CONTAINING PROTEIN"/>
    <property type="match status" value="1"/>
</dbReference>
<sequence>MIPKLNPHGEALLQQFREQVPALEQLSKTVYDQLRQVLHEQSVELSAIEYRVKTEQSLAGKLERKGDKYASLEDITDLVGLRIITFYTDDVDKVAAIVQQLYDVDWSNSIDKRKAHELTSFGYNSLHYICRLKEGSAPFEIQMRTALQHVWSAIEHDIGYKGAVKLPPEYRRQFSRLAGMLELADDEFSRLRTTMTDYRRQVQALVKSGKLDEVLLSTDSFSSYLQMHPFNKLNQRIAAVNQAEIFPASLMPYLPILEGFGLETLGDLQRFIDSNGEEAYQLAVSQLAITDLDILAESIGLQNLCLVHILKTGRGRVGLRWFYDTINGTHDSNEMLADMLYEQVASLPFVKK</sequence>
<dbReference type="PANTHER" id="PTHR41773">
    <property type="entry name" value="GTP PYROPHOSPHATASE-RELATED"/>
    <property type="match status" value="1"/>
</dbReference>
<reference evidence="2 5" key="2">
    <citation type="submission" date="2016-10" db="EMBL/GenBank/DDBJ databases">
        <authorList>
            <person name="de Groot N.N."/>
        </authorList>
    </citation>
    <scope>NUCLEOTIDE SEQUENCE [LARGE SCALE GENOMIC DNA]</scope>
    <source>
        <strain evidence="5">BP1-145</strain>
        <strain evidence="2">BP1-148</strain>
    </source>
</reference>
<protein>
    <submittedName>
        <fullName evidence="3">PpGpp synthetase catalytic domain-containing protein (RelA/SpoT-type nucleotidyltranferase)</fullName>
    </submittedName>
</protein>
<evidence type="ECO:0000259" key="1">
    <source>
        <dbReference type="SMART" id="SM00954"/>
    </source>
</evidence>
<name>A0A1H0DLN0_9BACT</name>
<dbReference type="Pfam" id="PF04607">
    <property type="entry name" value="RelA_SpoT"/>
    <property type="match status" value="1"/>
</dbReference>
<dbReference type="OrthoDB" id="9801824at2"/>
<dbReference type="SUPFAM" id="SSF81301">
    <property type="entry name" value="Nucleotidyltransferase"/>
    <property type="match status" value="1"/>
</dbReference>
<dbReference type="CDD" id="cd05399">
    <property type="entry name" value="NT_Rel-Spo_like"/>
    <property type="match status" value="1"/>
</dbReference>
<accession>A0A1H0DLN0</accession>
<dbReference type="EMBL" id="FNCQ01000005">
    <property type="protein sequence ID" value="SDG56153.1"/>
    <property type="molecule type" value="Genomic_DNA"/>
</dbReference>
<gene>
    <name evidence="3" type="ORF">SAMN04487900_10289</name>
    <name evidence="2" type="ORF">SAMN04487901_105144</name>
</gene>
<dbReference type="Gene3D" id="1.10.287.860">
    <property type="entry name" value="Nucleotidyltransferase"/>
    <property type="match status" value="1"/>
</dbReference>
<dbReference type="InterPro" id="IPR043519">
    <property type="entry name" value="NT_sf"/>
</dbReference>